<sequence>MTLRKRPLGRSGLQASEIGLGAWQLGARWEWSGPGEEESLRIVDEALKLGCTFVDTASPYADGRSEEYLGRALEGRRDQAVICTKFGFWAPGYQEDHSADRIEEAVELSLSRLRTDYLDVLLIHSPPFDLMDGTAVPHYQILQRLVDAGVVRAYGVADRASSADELRRILETTGSSVIETNINALEQGQLDVIAEAAEAGVGVIVRTPLASGWLSGKYDASSRFAGDDRDNWWSEEDIRRRAGAVEEFRTLVPEGLSMAQAALRFVLAQPEISTVIPGAKSVAQLRANVAAAEEPLPAETVDAIRAFGKTNPLR</sequence>
<protein>
    <submittedName>
        <fullName evidence="2">Aryl-alcohol dehydrogenase-like predicted oxidoreductase</fullName>
    </submittedName>
</protein>
<dbReference type="EMBL" id="JADBEM010000001">
    <property type="protein sequence ID" value="MBE1606700.1"/>
    <property type="molecule type" value="Genomic_DNA"/>
</dbReference>
<keyword evidence="3" id="KW-1185">Reference proteome</keyword>
<dbReference type="Proteomes" id="UP000638648">
    <property type="component" value="Unassembled WGS sequence"/>
</dbReference>
<dbReference type="CDD" id="cd19086">
    <property type="entry name" value="AKR_AKR11C1"/>
    <property type="match status" value="1"/>
</dbReference>
<dbReference type="SUPFAM" id="SSF51430">
    <property type="entry name" value="NAD(P)-linked oxidoreductase"/>
    <property type="match status" value="1"/>
</dbReference>
<proteinExistence type="predicted"/>
<comment type="caution">
    <text evidence="2">The sequence shown here is derived from an EMBL/GenBank/DDBJ whole genome shotgun (WGS) entry which is preliminary data.</text>
</comment>
<reference evidence="2" key="1">
    <citation type="submission" date="2020-10" db="EMBL/GenBank/DDBJ databases">
        <title>Sequencing the genomes of 1000 actinobacteria strains.</title>
        <authorList>
            <person name="Klenk H.-P."/>
        </authorList>
    </citation>
    <scope>NUCLEOTIDE SEQUENCE</scope>
    <source>
        <strain evidence="2">DSM 45354</strain>
    </source>
</reference>
<feature type="domain" description="NADP-dependent oxidoreductase" evidence="1">
    <location>
        <begin position="17"/>
        <end position="307"/>
    </location>
</feature>
<dbReference type="AlphaFoldDB" id="A0A927N0Y3"/>
<name>A0A927N0Y3_9ACTN</name>
<evidence type="ECO:0000259" key="1">
    <source>
        <dbReference type="Pfam" id="PF00248"/>
    </source>
</evidence>
<evidence type="ECO:0000313" key="2">
    <source>
        <dbReference type="EMBL" id="MBE1606700.1"/>
    </source>
</evidence>
<organism evidence="2 3">
    <name type="scientific">Actinopolymorpha pittospori</name>
    <dbReference type="NCBI Taxonomy" id="648752"/>
    <lineage>
        <taxon>Bacteria</taxon>
        <taxon>Bacillati</taxon>
        <taxon>Actinomycetota</taxon>
        <taxon>Actinomycetes</taxon>
        <taxon>Propionibacteriales</taxon>
        <taxon>Actinopolymorphaceae</taxon>
        <taxon>Actinopolymorpha</taxon>
    </lineage>
</organism>
<accession>A0A927N0Y3</accession>
<gene>
    <name evidence="2" type="ORF">HEB94_003548</name>
</gene>
<dbReference type="RefSeq" id="WP_192750783.1">
    <property type="nucleotide sequence ID" value="NZ_BAABJL010000109.1"/>
</dbReference>
<dbReference type="PRINTS" id="PR00069">
    <property type="entry name" value="ALDKETRDTASE"/>
</dbReference>
<dbReference type="InterPro" id="IPR053135">
    <property type="entry name" value="AKR2_Oxidoreductase"/>
</dbReference>
<dbReference type="InterPro" id="IPR036812">
    <property type="entry name" value="NAD(P)_OxRdtase_dom_sf"/>
</dbReference>
<dbReference type="Gene3D" id="3.20.20.100">
    <property type="entry name" value="NADP-dependent oxidoreductase domain"/>
    <property type="match status" value="1"/>
</dbReference>
<dbReference type="InterPro" id="IPR020471">
    <property type="entry name" value="AKR"/>
</dbReference>
<dbReference type="Pfam" id="PF00248">
    <property type="entry name" value="Aldo_ket_red"/>
    <property type="match status" value="1"/>
</dbReference>
<evidence type="ECO:0000313" key="3">
    <source>
        <dbReference type="Proteomes" id="UP000638648"/>
    </source>
</evidence>
<dbReference type="InterPro" id="IPR023210">
    <property type="entry name" value="NADP_OxRdtase_dom"/>
</dbReference>
<dbReference type="PANTHER" id="PTHR43312:SF1">
    <property type="entry name" value="NADP-DEPENDENT OXIDOREDUCTASE DOMAIN-CONTAINING PROTEIN"/>
    <property type="match status" value="1"/>
</dbReference>
<dbReference type="PANTHER" id="PTHR43312">
    <property type="entry name" value="D-THREO-ALDOSE 1-DEHYDROGENASE"/>
    <property type="match status" value="1"/>
</dbReference>
<dbReference type="GO" id="GO:0016491">
    <property type="term" value="F:oxidoreductase activity"/>
    <property type="evidence" value="ECO:0007669"/>
    <property type="project" value="InterPro"/>
</dbReference>